<feature type="compositionally biased region" description="Basic and acidic residues" evidence="15">
    <location>
        <begin position="1"/>
        <end position="13"/>
    </location>
</feature>
<proteinExistence type="inferred from homology"/>
<evidence type="ECO:0000256" key="10">
    <source>
        <dbReference type="ARBA" id="ARBA00023136"/>
    </source>
</evidence>
<feature type="region of interest" description="Disordered" evidence="15">
    <location>
        <begin position="1"/>
        <end position="62"/>
    </location>
</feature>
<comment type="subcellular location">
    <subcellularLocation>
        <location evidence="1 14">Endoplasmic reticulum membrane</location>
        <topology evidence="1 14">Multi-pass membrane protein</topology>
    </subcellularLocation>
</comment>
<sequence>MDPKDTHADHSTARDSGLLNRMKLGLFPSRRHKESSSARGADASHGHDQRTQSKAVGSKDTVDAEHETAWSWIKRNLSAKALVSMFLLSLLLVEAALIIVIIARVEYTQIDWSTYMQQVSAFMAGELDYKNLHGDTGPLVYPAGFLYVYSLLYVLTGGGKYILLAQIIFGGIYITTLFVVILLYRRSQIFPIWAIPLLMLSRRNHSIYMLRLFNDPIAMLFMFSSILALTKRQYERASIWFSLALSIKMNVLLFAPGMAWVFFFNAGLVRSAMNAGLVLVIQVILAAPFLYSAPKSYLTCAFDFSRQFLHRWTVNWRFVPEDLFSSSEFAMGLLALHILALVLFATTVWRRHIPRHYHCPRQHLKFLDFITKLVEDLKDGVGVKHIRIEDMPDDVVSPDDTILILFSSNLIGIMCARSLHYQFYSWYCFTLPYLLWRSGIDVRAKLALFFLIEWAWNVYPSTNVSSGALLLCHLIIVASLVVGHPVHDALKPKAAVVVDQDTVEKNKHE</sequence>
<keyword evidence="5 14" id="KW-0328">Glycosyltransferase</keyword>
<evidence type="ECO:0000256" key="12">
    <source>
        <dbReference type="ARBA" id="ARBA00049506"/>
    </source>
</evidence>
<evidence type="ECO:0000256" key="6">
    <source>
        <dbReference type="ARBA" id="ARBA00022679"/>
    </source>
</evidence>
<evidence type="ECO:0000256" key="15">
    <source>
        <dbReference type="SAM" id="MobiDB-lite"/>
    </source>
</evidence>
<evidence type="ECO:0000313" key="16">
    <source>
        <dbReference type="EMBL" id="KAH6598470.1"/>
    </source>
</evidence>
<feature type="transmembrane region" description="Helical" evidence="14">
    <location>
        <begin position="205"/>
        <end position="227"/>
    </location>
</feature>
<feature type="transmembrane region" description="Helical" evidence="14">
    <location>
        <begin position="81"/>
        <end position="103"/>
    </location>
</feature>
<reference evidence="16 17" key="1">
    <citation type="submission" date="2021-02" db="EMBL/GenBank/DDBJ databases">
        <title>Variation within the Batrachochytrium salamandrivorans European outbreak.</title>
        <authorList>
            <person name="Kelly M."/>
            <person name="Pasmans F."/>
            <person name="Shea T.P."/>
            <person name="Munoz J.F."/>
            <person name="Carranza S."/>
            <person name="Cuomo C.A."/>
            <person name="Martel A."/>
        </authorList>
    </citation>
    <scope>NUCLEOTIDE SEQUENCE [LARGE SCALE GENOMIC DNA]</scope>
    <source>
        <strain evidence="16 17">AMFP18/2</strain>
    </source>
</reference>
<dbReference type="Proteomes" id="UP001648503">
    <property type="component" value="Unassembled WGS sequence"/>
</dbReference>
<evidence type="ECO:0000313" key="17">
    <source>
        <dbReference type="Proteomes" id="UP001648503"/>
    </source>
</evidence>
<dbReference type="PANTHER" id="PTHR12646:SF0">
    <property type="entry name" value="DOL-P-MAN:MAN(5)GLCNAC(2)-PP-DOL ALPHA-1,3-MANNOSYLTRANSFERASE"/>
    <property type="match status" value="1"/>
</dbReference>
<keyword evidence="8 14" id="KW-0256">Endoplasmic reticulum</keyword>
<comment type="pathway">
    <text evidence="2 14">Protein modification; protein glycosylation.</text>
</comment>
<comment type="catalytic activity">
    <reaction evidence="12 14">
        <text>an alpha-D-Man-(1-&gt;2)-alpha-D-Man-(1-&gt;2)-alpha-D-Man-(1-&gt;3)-[alpha-D-Man-(1-&gt;6)]-beta-D-Man-(1-&gt;4)-beta-D-GlcNAc-(1-&gt;4)-alpha-D-GlcNAc-diphospho-di-trans,poly-cis-dolichol + a di-trans,poly-cis-dolichyl beta-D-mannosyl phosphate = an alpha-D-Man-(1-&gt;2)-alpha-D-Man-(1-&gt;2)-alpha-D-Man-(1-&gt;3)-[alpha-D-Man-(1-&gt;3)-alpha-D-Man-(1-&gt;6)]-beta-D-Man-(1-&gt;4)-beta-D-GlcNAc-(1-&gt;4)-alpha-D-GlcNAc-diphospho-di-trans,poly-cis-dolichol + a di-trans,poly-cis-dolichyl phosphate + H(+)</text>
        <dbReference type="Rhea" id="RHEA:29527"/>
        <dbReference type="Rhea" id="RHEA-COMP:19498"/>
        <dbReference type="Rhea" id="RHEA-COMP:19501"/>
        <dbReference type="Rhea" id="RHEA-COMP:19516"/>
        <dbReference type="Rhea" id="RHEA-COMP:19517"/>
        <dbReference type="ChEBI" id="CHEBI:15378"/>
        <dbReference type="ChEBI" id="CHEBI:57683"/>
        <dbReference type="ChEBI" id="CHEBI:58211"/>
        <dbReference type="ChEBI" id="CHEBI:132515"/>
        <dbReference type="ChEBI" id="CHEBI:132516"/>
        <dbReference type="EC" id="2.4.1.258"/>
    </reaction>
    <physiologicalReaction direction="left-to-right" evidence="12 14">
        <dbReference type="Rhea" id="RHEA:29528"/>
    </physiologicalReaction>
</comment>
<organism evidence="16 17">
    <name type="scientific">Batrachochytrium salamandrivorans</name>
    <dbReference type="NCBI Taxonomy" id="1357716"/>
    <lineage>
        <taxon>Eukaryota</taxon>
        <taxon>Fungi</taxon>
        <taxon>Fungi incertae sedis</taxon>
        <taxon>Chytridiomycota</taxon>
        <taxon>Chytridiomycota incertae sedis</taxon>
        <taxon>Chytridiomycetes</taxon>
        <taxon>Rhizophydiales</taxon>
        <taxon>Rhizophydiales incertae sedis</taxon>
        <taxon>Batrachochytrium</taxon>
    </lineage>
</organism>
<evidence type="ECO:0000256" key="5">
    <source>
        <dbReference type="ARBA" id="ARBA00022676"/>
    </source>
</evidence>
<evidence type="ECO:0000256" key="13">
    <source>
        <dbReference type="ARBA" id="ARBA00093457"/>
    </source>
</evidence>
<feature type="transmembrane region" description="Helical" evidence="14">
    <location>
        <begin position="239"/>
        <end position="263"/>
    </location>
</feature>
<feature type="compositionally biased region" description="Basic and acidic residues" evidence="15">
    <location>
        <begin position="42"/>
        <end position="51"/>
    </location>
</feature>
<evidence type="ECO:0000256" key="4">
    <source>
        <dbReference type="ARBA" id="ARBA00015561"/>
    </source>
</evidence>
<comment type="similarity">
    <text evidence="13">Belongs to the glycosyltransferase ALG3 family.</text>
</comment>
<feature type="transmembrane region" description="Helical" evidence="14">
    <location>
        <begin position="161"/>
        <end position="184"/>
    </location>
</feature>
<feature type="transmembrane region" description="Helical" evidence="14">
    <location>
        <begin position="329"/>
        <end position="349"/>
    </location>
</feature>
<dbReference type="Pfam" id="PF05208">
    <property type="entry name" value="ALG3"/>
    <property type="match status" value="1"/>
</dbReference>
<dbReference type="PANTHER" id="PTHR12646">
    <property type="entry name" value="NOT56 - RELATED"/>
    <property type="match status" value="1"/>
</dbReference>
<dbReference type="EC" id="2.4.1.258" evidence="3 14"/>
<evidence type="ECO:0000256" key="7">
    <source>
        <dbReference type="ARBA" id="ARBA00022692"/>
    </source>
</evidence>
<evidence type="ECO:0000256" key="14">
    <source>
        <dbReference type="RuleBase" id="RU364047"/>
    </source>
</evidence>
<keyword evidence="9 14" id="KW-1133">Transmembrane helix</keyword>
<evidence type="ECO:0000256" key="9">
    <source>
        <dbReference type="ARBA" id="ARBA00022989"/>
    </source>
</evidence>
<protein>
    <recommendedName>
        <fullName evidence="4 14">Dol-P-Man:Man(5)GlcNAc(2)-PP-Dol alpha-1,3-mannosyltransferase</fullName>
        <ecNumber evidence="3 14">2.4.1.258</ecNumber>
    </recommendedName>
    <alternativeName>
        <fullName evidence="14">Dol-P-Man-dependent alpha(1-3)-mannosyltransferase</fullName>
    </alternativeName>
</protein>
<keyword evidence="7 14" id="KW-0812">Transmembrane</keyword>
<feature type="transmembrane region" description="Helical" evidence="14">
    <location>
        <begin position="275"/>
        <end position="293"/>
    </location>
</feature>
<evidence type="ECO:0000256" key="8">
    <source>
        <dbReference type="ARBA" id="ARBA00022824"/>
    </source>
</evidence>
<evidence type="ECO:0000256" key="2">
    <source>
        <dbReference type="ARBA" id="ARBA00004922"/>
    </source>
</evidence>
<dbReference type="EMBL" id="JAFCIX010000102">
    <property type="protein sequence ID" value="KAH6598470.1"/>
    <property type="molecule type" value="Genomic_DNA"/>
</dbReference>
<name>A0ABQ8FHN9_9FUNG</name>
<feature type="transmembrane region" description="Helical" evidence="14">
    <location>
        <begin position="139"/>
        <end position="155"/>
    </location>
</feature>
<evidence type="ECO:0000256" key="1">
    <source>
        <dbReference type="ARBA" id="ARBA00004477"/>
    </source>
</evidence>
<keyword evidence="17" id="KW-1185">Reference proteome</keyword>
<accession>A0ABQ8FHN9</accession>
<comment type="caution">
    <text evidence="16">The sequence shown here is derived from an EMBL/GenBank/DDBJ whole genome shotgun (WGS) entry which is preliminary data.</text>
</comment>
<keyword evidence="6 14" id="KW-0808">Transferase</keyword>
<feature type="transmembrane region" description="Helical" evidence="14">
    <location>
        <begin position="465"/>
        <end position="483"/>
    </location>
</feature>
<comment type="function">
    <text evidence="11 14">Dol-P-Man:Man(5)GlcNAc(2)-PP-Dol alpha-1,3-mannosyltransferase that operates in the biosynthetic pathway of dolichol-linked oligosaccharides, the glycan precursors employed in protein asparagine (N)-glycosylation. The assembly of dolichol-linked oligosaccharides begins on the cytosolic side of the endoplasmic reticulum membrane and finishes in its lumen. The sequential addition of sugars to dolichol pyrophosphate produces dolichol-linked oligosaccharides containing fourteen sugars, including two GlcNAcs, nine mannoses and three glucoses. Once assembled, the oligosaccharide is transferred from the lipid to nascent proteins by oligosaccharyltransferases. In the lumen of the endoplasmic reticulum, adds the first dolichyl beta-D-mannosyl phosphate derived mannose in an alpha-1,3 linkage to Man(5)GlcNAc(2)-PP-dolichol to produce Man(6)GlcNAc(2)-PP-dolichol.</text>
</comment>
<dbReference type="InterPro" id="IPR007873">
    <property type="entry name" value="Glycosyltransferase_ALG3"/>
</dbReference>
<gene>
    <name evidence="16" type="ORF">BASA50_003510</name>
</gene>
<keyword evidence="10 14" id="KW-0472">Membrane</keyword>
<evidence type="ECO:0000256" key="3">
    <source>
        <dbReference type="ARBA" id="ARBA00011964"/>
    </source>
</evidence>
<evidence type="ECO:0000256" key="11">
    <source>
        <dbReference type="ARBA" id="ARBA00044743"/>
    </source>
</evidence>